<dbReference type="EMBL" id="CAKE01000001">
    <property type="protein sequence ID" value="CCI80904.1"/>
    <property type="molecule type" value="Genomic_DNA"/>
</dbReference>
<organism evidence="11 12">
    <name type="scientific">Lactobacillus hominis DSM 23910 = CRBIP 24.179</name>
    <dbReference type="NCBI Taxonomy" id="1423758"/>
    <lineage>
        <taxon>Bacteria</taxon>
        <taxon>Bacillati</taxon>
        <taxon>Bacillota</taxon>
        <taxon>Bacilli</taxon>
        <taxon>Lactobacillales</taxon>
        <taxon>Lactobacillaceae</taxon>
        <taxon>Lactobacillus</taxon>
    </lineage>
</organism>
<keyword evidence="5 8" id="KW-1133">Transmembrane helix</keyword>
<evidence type="ECO:0000259" key="10">
    <source>
        <dbReference type="PROSITE" id="PS51779"/>
    </source>
</evidence>
<feature type="transmembrane region" description="Helical" evidence="8">
    <location>
        <begin position="48"/>
        <end position="70"/>
    </location>
</feature>
<dbReference type="OrthoDB" id="1819027at2"/>
<evidence type="ECO:0000256" key="2">
    <source>
        <dbReference type="ARBA" id="ARBA00022475"/>
    </source>
</evidence>
<evidence type="ECO:0000256" key="7">
    <source>
        <dbReference type="ARBA" id="ARBA00023306"/>
    </source>
</evidence>
<dbReference type="PATRIC" id="fig|1423758.3.peg.334"/>
<dbReference type="GO" id="GO:0032153">
    <property type="term" value="C:cell division site"/>
    <property type="evidence" value="ECO:0007669"/>
    <property type="project" value="UniProtKB-UniRule"/>
</dbReference>
<evidence type="ECO:0000313" key="12">
    <source>
        <dbReference type="Proteomes" id="UP000009320"/>
    </source>
</evidence>
<accession>I7L8S7</accession>
<dbReference type="PANTHER" id="PTHR37820:SF1">
    <property type="entry name" value="CELL DIVISION PROTEIN FTSQ"/>
    <property type="match status" value="1"/>
</dbReference>
<dbReference type="InterPro" id="IPR034746">
    <property type="entry name" value="POTRA"/>
</dbReference>
<protein>
    <recommendedName>
        <fullName evidence="8">Cell division protein DivIB</fullName>
    </recommendedName>
</protein>
<dbReference type="RefSeq" id="WP_008469461.1">
    <property type="nucleotide sequence ID" value="NZ_AYZP01000001.1"/>
</dbReference>
<sequence>MAKEKITKKDPKKQLSGWLDYRSKENNPNNPKVSASLKKLQAERRHALLTRLGVIIFTSVCFILILGYFVSPKANVASVQIKGAPELNSSQIVKASGINSQDKVLGTFLKQKQYSQKLSAAFPEIESVKISTSHLNNVIFNIKEKKVIGYISEKDNHYRKILANGKVGSQTLSAKEIDKQKPIFIGYNKRASLKEDLDIYSKLPVKVQNQIKVMSGETNRPTQIIFVMNDNNVVIGNTSTIASKIKYYEKIKNQLKQPSVIDLEIGAFSRPLSNDEKNRLRIAP</sequence>
<dbReference type="Proteomes" id="UP000009320">
    <property type="component" value="Unassembled WGS sequence"/>
</dbReference>
<dbReference type="Gene3D" id="3.40.50.10960">
    <property type="match status" value="1"/>
</dbReference>
<gene>
    <name evidence="8" type="primary">divIB</name>
    <name evidence="11" type="ORF">BN55_03070</name>
</gene>
<reference evidence="11 12" key="1">
    <citation type="submission" date="2012-06" db="EMBL/GenBank/DDBJ databases">
        <title>Draft Genome Sequence of Lactobacillus hominis Strain CRBIP 24.179T, isolated from human intestine.</title>
        <authorList>
            <person name="Cousin S."/>
            <person name="Ma L."/>
            <person name="Bizet C."/>
            <person name="Loux V."/>
            <person name="Bouchier C."/>
            <person name="Clermont D."/>
            <person name="Creno S."/>
        </authorList>
    </citation>
    <scope>NUCLEOTIDE SEQUENCE [LARGE SCALE GENOMIC DNA]</scope>
    <source>
        <strain evidence="12">CRBIP 24.179T</strain>
    </source>
</reference>
<feature type="region of interest" description="Disordered" evidence="9">
    <location>
        <begin position="1"/>
        <end position="32"/>
    </location>
</feature>
<dbReference type="GO" id="GO:0043093">
    <property type="term" value="P:FtsZ-dependent cytokinesis"/>
    <property type="evidence" value="ECO:0007669"/>
    <property type="project" value="UniProtKB-UniRule"/>
</dbReference>
<keyword evidence="2 8" id="KW-1003">Cell membrane</keyword>
<keyword evidence="3 8" id="KW-0132">Cell division</keyword>
<name>I7L8S7_9LACO</name>
<evidence type="ECO:0000256" key="4">
    <source>
        <dbReference type="ARBA" id="ARBA00022692"/>
    </source>
</evidence>
<dbReference type="HAMAP" id="MF_00912">
    <property type="entry name" value="DivIB"/>
    <property type="match status" value="1"/>
</dbReference>
<dbReference type="Pfam" id="PF03799">
    <property type="entry name" value="FtsQ_DivIB_C"/>
    <property type="match status" value="1"/>
</dbReference>
<keyword evidence="7 8" id="KW-0131">Cell cycle</keyword>
<evidence type="ECO:0000313" key="11">
    <source>
        <dbReference type="EMBL" id="CCI80904.1"/>
    </source>
</evidence>
<dbReference type="PANTHER" id="PTHR37820">
    <property type="entry name" value="CELL DIVISION PROTEIN DIVIB"/>
    <property type="match status" value="1"/>
</dbReference>
<dbReference type="InterPro" id="IPR005548">
    <property type="entry name" value="Cell_div_FtsQ/DivIB_C"/>
</dbReference>
<dbReference type="eggNOG" id="COG1589">
    <property type="taxonomic scope" value="Bacteria"/>
</dbReference>
<evidence type="ECO:0000256" key="6">
    <source>
        <dbReference type="ARBA" id="ARBA00023136"/>
    </source>
</evidence>
<evidence type="ECO:0000256" key="3">
    <source>
        <dbReference type="ARBA" id="ARBA00022618"/>
    </source>
</evidence>
<evidence type="ECO:0000256" key="1">
    <source>
        <dbReference type="ARBA" id="ARBA00004370"/>
    </source>
</evidence>
<dbReference type="InterPro" id="IPR050487">
    <property type="entry name" value="FtsQ_DivIB"/>
</dbReference>
<feature type="compositionally biased region" description="Basic and acidic residues" evidence="9">
    <location>
        <begin position="1"/>
        <end position="13"/>
    </location>
</feature>
<keyword evidence="4 8" id="KW-0812">Transmembrane</keyword>
<dbReference type="STRING" id="1423758.FC41_GL000331"/>
<evidence type="ECO:0000256" key="5">
    <source>
        <dbReference type="ARBA" id="ARBA00022989"/>
    </source>
</evidence>
<comment type="function">
    <text evidence="8">Cell division protein that may be involved in stabilizing or promoting the assembly of the division complex.</text>
</comment>
<keyword evidence="6 8" id="KW-0472">Membrane</keyword>
<dbReference type="InterPro" id="IPR026580">
    <property type="entry name" value="DivIB"/>
</dbReference>
<evidence type="ECO:0000256" key="8">
    <source>
        <dbReference type="HAMAP-Rule" id="MF_00912"/>
    </source>
</evidence>
<dbReference type="InterPro" id="IPR013685">
    <property type="entry name" value="POTRA_FtsQ_type"/>
</dbReference>
<comment type="caution">
    <text evidence="11">The sequence shown here is derived from an EMBL/GenBank/DDBJ whole genome shotgun (WGS) entry which is preliminary data.</text>
</comment>
<keyword evidence="12" id="KW-1185">Reference proteome</keyword>
<dbReference type="PROSITE" id="PS51779">
    <property type="entry name" value="POTRA"/>
    <property type="match status" value="1"/>
</dbReference>
<evidence type="ECO:0000256" key="9">
    <source>
        <dbReference type="SAM" id="MobiDB-lite"/>
    </source>
</evidence>
<feature type="domain" description="POTRA" evidence="10">
    <location>
        <begin position="74"/>
        <end position="145"/>
    </location>
</feature>
<comment type="similarity">
    <text evidence="8">Belongs to the FtsQ/DivIB family. DivIB subfamily.</text>
</comment>
<dbReference type="Pfam" id="PF08478">
    <property type="entry name" value="POTRA_1"/>
    <property type="match status" value="1"/>
</dbReference>
<dbReference type="GeneID" id="82846192"/>
<dbReference type="GO" id="GO:0005886">
    <property type="term" value="C:plasma membrane"/>
    <property type="evidence" value="ECO:0007669"/>
    <property type="project" value="UniProtKB-SubCell"/>
</dbReference>
<proteinExistence type="inferred from homology"/>
<comment type="subcellular location">
    <subcellularLocation>
        <location evidence="8">Cell membrane</location>
        <topology evidence="8">Single-pass type II membrane protein</topology>
    </subcellularLocation>
    <subcellularLocation>
        <location evidence="1">Membrane</location>
    </subcellularLocation>
    <text evidence="8">Localizes to the division septum.</text>
</comment>
<dbReference type="AlphaFoldDB" id="I7L8S7"/>